<proteinExistence type="predicted"/>
<name>A0A2G8RKW1_9RHOB</name>
<gene>
    <name evidence="1" type="ORF">P775_00505</name>
</gene>
<reference evidence="1 2" key="1">
    <citation type="submission" date="2013-09" db="EMBL/GenBank/DDBJ databases">
        <title>Genome sequencing of Phaeobacter antarcticus sp. nov. SM1211.</title>
        <authorList>
            <person name="Zhang X.-Y."/>
            <person name="Liu C."/>
            <person name="Chen X.-L."/>
            <person name="Xie B.-B."/>
            <person name="Qin Q.-L."/>
            <person name="Rong J.-C."/>
            <person name="Zhang Y.-Z."/>
        </authorList>
    </citation>
    <scope>NUCLEOTIDE SEQUENCE [LARGE SCALE GENOMIC DNA]</scope>
    <source>
        <strain evidence="1 2">SM1211</strain>
    </source>
</reference>
<sequence>MTLLETPTATIPVTDVKTVPPRIGAEISNIRLTVTPIAWCAA</sequence>
<protein>
    <submittedName>
        <fullName evidence="1">Uncharacterized protein</fullName>
    </submittedName>
</protein>
<evidence type="ECO:0000313" key="1">
    <source>
        <dbReference type="EMBL" id="PIL22197.1"/>
    </source>
</evidence>
<evidence type="ECO:0000313" key="2">
    <source>
        <dbReference type="Proteomes" id="UP000231259"/>
    </source>
</evidence>
<organism evidence="1 2">
    <name type="scientific">Puniceibacterium antarcticum</name>
    <dbReference type="NCBI Taxonomy" id="1206336"/>
    <lineage>
        <taxon>Bacteria</taxon>
        <taxon>Pseudomonadati</taxon>
        <taxon>Pseudomonadota</taxon>
        <taxon>Alphaproteobacteria</taxon>
        <taxon>Rhodobacterales</taxon>
        <taxon>Paracoccaceae</taxon>
        <taxon>Puniceibacterium</taxon>
    </lineage>
</organism>
<dbReference type="AlphaFoldDB" id="A0A2G8RKW1"/>
<accession>A0A2G8RKW1</accession>
<dbReference type="RefSeq" id="WP_281256049.1">
    <property type="nucleotide sequence ID" value="NZ_AWWI01000012.1"/>
</dbReference>
<dbReference type="EMBL" id="AWWI01000012">
    <property type="protein sequence ID" value="PIL22197.1"/>
    <property type="molecule type" value="Genomic_DNA"/>
</dbReference>
<keyword evidence="2" id="KW-1185">Reference proteome</keyword>
<comment type="caution">
    <text evidence="1">The sequence shown here is derived from an EMBL/GenBank/DDBJ whole genome shotgun (WGS) entry which is preliminary data.</text>
</comment>
<dbReference type="Proteomes" id="UP000231259">
    <property type="component" value="Unassembled WGS sequence"/>
</dbReference>